<dbReference type="FunFam" id="3.40.50.200:FF:000002">
    <property type="entry name" value="Proprotein convertase subtilisin/kexin type 5"/>
    <property type="match status" value="1"/>
</dbReference>
<dbReference type="GO" id="GO:0005802">
    <property type="term" value="C:trans-Golgi network"/>
    <property type="evidence" value="ECO:0007669"/>
    <property type="project" value="TreeGrafter"/>
</dbReference>
<keyword evidence="14" id="KW-0812">Transmembrane</keyword>
<dbReference type="PROSITE" id="PS00138">
    <property type="entry name" value="SUBTILASE_SER"/>
    <property type="match status" value="1"/>
</dbReference>
<feature type="region of interest" description="Disordered" evidence="13">
    <location>
        <begin position="322"/>
        <end position="341"/>
    </location>
</feature>
<keyword evidence="6 11" id="KW-0378">Hydrolase</keyword>
<evidence type="ECO:0000256" key="13">
    <source>
        <dbReference type="SAM" id="MobiDB-lite"/>
    </source>
</evidence>
<evidence type="ECO:0000259" key="15">
    <source>
        <dbReference type="PROSITE" id="PS51829"/>
    </source>
</evidence>
<evidence type="ECO:0000313" key="17">
    <source>
        <dbReference type="Proteomes" id="UP000250572"/>
    </source>
</evidence>
<keyword evidence="5" id="KW-0677">Repeat</keyword>
<gene>
    <name evidence="16" type="ORF">CCH79_00009136</name>
</gene>
<keyword evidence="2 11" id="KW-0645">Protease</keyword>
<keyword evidence="7 11" id="KW-0720">Serine protease</keyword>
<keyword evidence="3" id="KW-0165">Cleavage on pair of basic residues</keyword>
<evidence type="ECO:0000256" key="12">
    <source>
        <dbReference type="RuleBase" id="RU003355"/>
    </source>
</evidence>
<evidence type="ECO:0000256" key="10">
    <source>
        <dbReference type="PIRSR" id="PIRSR615500-1"/>
    </source>
</evidence>
<dbReference type="PROSITE" id="PS00136">
    <property type="entry name" value="SUBTILASE_ASP"/>
    <property type="match status" value="1"/>
</dbReference>
<dbReference type="EMBL" id="NHOQ01002573">
    <property type="protein sequence ID" value="PWA15835.1"/>
    <property type="molecule type" value="Genomic_DNA"/>
</dbReference>
<dbReference type="PROSITE" id="PS00137">
    <property type="entry name" value="SUBTILASE_HIS"/>
    <property type="match status" value="1"/>
</dbReference>
<dbReference type="InterPro" id="IPR000742">
    <property type="entry name" value="EGF"/>
</dbReference>
<dbReference type="InterPro" id="IPR006212">
    <property type="entry name" value="Furin_repeat"/>
</dbReference>
<organism evidence="16 17">
    <name type="scientific">Gambusia affinis</name>
    <name type="common">Western mosquitofish</name>
    <name type="synonym">Heterandria affinis</name>
    <dbReference type="NCBI Taxonomy" id="33528"/>
    <lineage>
        <taxon>Eukaryota</taxon>
        <taxon>Metazoa</taxon>
        <taxon>Chordata</taxon>
        <taxon>Craniata</taxon>
        <taxon>Vertebrata</taxon>
        <taxon>Euteleostomi</taxon>
        <taxon>Actinopterygii</taxon>
        <taxon>Neopterygii</taxon>
        <taxon>Teleostei</taxon>
        <taxon>Neoteleostei</taxon>
        <taxon>Acanthomorphata</taxon>
        <taxon>Ovalentaria</taxon>
        <taxon>Atherinomorphae</taxon>
        <taxon>Cyprinodontiformes</taxon>
        <taxon>Poeciliidae</taxon>
        <taxon>Poeciliinae</taxon>
        <taxon>Gambusia</taxon>
    </lineage>
</organism>
<dbReference type="PANTHER" id="PTHR42884">
    <property type="entry name" value="PROPROTEIN CONVERTASE SUBTILISIN/KEXIN-RELATED"/>
    <property type="match status" value="1"/>
</dbReference>
<dbReference type="InterPro" id="IPR008979">
    <property type="entry name" value="Galactose-bd-like_sf"/>
</dbReference>
<dbReference type="SMART" id="SM01411">
    <property type="entry name" value="Ephrin_rec_like"/>
    <property type="match status" value="4"/>
</dbReference>
<dbReference type="PANTHER" id="PTHR42884:SF7">
    <property type="entry name" value="PROPROTEIN CONVERTASE SUBTILISIN_KEXIN TYPE 5"/>
    <property type="match status" value="1"/>
</dbReference>
<accession>A0A315UX76</accession>
<keyword evidence="9" id="KW-0325">Glycoprotein</keyword>
<evidence type="ECO:0000256" key="11">
    <source>
        <dbReference type="PROSITE-ProRule" id="PRU01240"/>
    </source>
</evidence>
<evidence type="ECO:0000256" key="4">
    <source>
        <dbReference type="ARBA" id="ARBA00022729"/>
    </source>
</evidence>
<keyword evidence="8" id="KW-0865">Zymogen</keyword>
<evidence type="ECO:0000256" key="6">
    <source>
        <dbReference type="ARBA" id="ARBA00022801"/>
    </source>
</evidence>
<sequence length="1996" mass="222388">MDGRMDEKSWHGVREHLVGEFWVILLAVEPPSQTKTLVQIESKSADEAPDVDIRPNWCLEGMGEDVDRIERIGDLKDHYHFFHSRTIKRSTLSSRGRHSFISMEPKSPEVGPGPNNEDWQSNKEEAHKEVAIVSRSPFYRKSGEEAEALSCQVAFPLVTDPASERATCKPLHRARMRAGGRKEGEAGIGANSDFFHSPGTPSLRLFIASPPLILSCLVASLSNSPEIPWIVEWIEQQVVKRRIKRDYKPVPPLSQTSPAQNSVAQNNIFYNDVKWSSMWYIHCSDDVHNCQSDMNIMGAWKRGYTGKDVVVTILDDGIERTHPDLSQNYDPQASYDVNSNDLDPMPRYDATNENKHGTRCAGEVAAAANNSHCIVGIAYNARIGGVRMLDGDVTDMVEAKSLGLNPQHIDIYSASWGPDDDGKTVDGPASLARQAFENGIRMGRKGRGSIFVWASGNGGRSRDHCSCDGYTNSIYTISISSTAESGRKPWYLEECSSTLTTTYSSGENYDRKIITTDLRHRCTDSHTGTSASAPMAAAIIALALEANPSLTWRDVQHIIVKTSRAGHLSASDWKTNAAGYNVSHLYGFGLMDAEAMVKEAEQWKQVPAQHVCVESADRQISRTIRPEHLVRSVYKATGCSDNPNLKVIYLEHVVVRITITHPRRGDLSINLTSPSGTKSQLLANRLFDHSMEGFKNWEFMTTHCWGEKAAGDWILEIYDSPSQLRSQKVPGKLKEWSLVLYGTSVHPYSTQQRDRFTDPLQPEEEFTEEYNGPCDAECNENGCEGPGPHHCINCLHYFLKFKNNTRMCVPECPSGFFRDDRKRCKKCSSMCETCVGSRSDQCISCRTGYHLIEGSNTCAANCADGFYLDSDSNICRRCQENCKRCSASNICTECKPGMSLQGQKCQMTCSPGTYFNGHRRTCELCHRACATCAGIEACTKCADDYLLEDWRCVLTCSPGYFLSEQTSDNGQVQRFCKKCDNSCFECLGPGELNCSSCNSGYNLEAGTCVVSTVCKDGEYLSKKGMCHLCDASCLQCTGPESEACTVCPDTRFFEDGRCVMRCQEGRYILGKQCLPCHHTCKACTAEGPDSCTSCDTDRLGVPRYLFQNWCREVCPEGFFHSAEMCCEPCSAECVVCTAADRCVQCSPGYGLKNGLCVQLECSTDEASDDDQQECLPCDEGCKNCRRNRCFITVVQLQALTLMPNFLCCRFGADCHQSCPDRTYEVKETMMCSSCEDPVCEVCDQSQCYWCEDGFYISDGECVDRCQEGYFVHKESQECEPCHKDCRSCGGPRSDNCDSCEDGFTLKNGECLDGKQLATCPEGQFKNSQGKCELCHSSCKNCFAAGKENCSSCNSEHFLTLNHTCVSRCPSGMFSNKTSGQCDSCLSGCAVCQEAQACQRCHPGLYLQNGTCVVECQRGFPQDEECHQCAPECGSCKERSSNCLSCERRFLLLDNSCLSSCPKGYYDNSKECLRCPQHCSECSQDGLCKKCADYYFLHEAGCVDECPKGYFDNEQECMQCHADCASCDGPDENDCDVCRNPKAVRYYGESCDKSCLTCSGHEPTDCLSCDTNRRVDESGHCVWTSQCSMDSYMDLNGDCQRCHTQCRRCDGPGKDHCLSCNEPHLLLNTTCVKKCPVGYYVEDKVDRVCEQCHPSCESCFGHHSQHCKTCKPGFFKQASSCVETCSESHFGNKTTMLCERCDPSCSQCVGSGNTHCLKCREGYVYMRPWGQCLKSCPPGYYKDIWSTDCHKCHPTCKTCNDEGALSCLSCYDGFTFEGGFCDNPCFIGSYPASKDLKRDDPNCRHCDQSCEGCWGPSMWQCTLCHPSHILADDGRCLSCCRQKTPRDDKSIPRECCDCEASYMRCILGVNFVMRSGEDLESSARFNVLACVMSIVILGGGIFVLLSARSKWFAIKSKTKGGGYQKLNMNDDRPPQPTTSSFGEYSDRITECENDEEYDDEDIVYMSKDGVVYRKFKYGLLDDDDVELEYDDESYSYR</sequence>
<dbReference type="Gene3D" id="2.10.220.10">
    <property type="entry name" value="Hormone Receptor, Insulin-like Growth Factor Receptor 1, Chain A, domain 2"/>
    <property type="match status" value="13"/>
</dbReference>
<dbReference type="InterPro" id="IPR023828">
    <property type="entry name" value="Peptidase_S8_Ser-AS"/>
</dbReference>
<dbReference type="InterPro" id="IPR000209">
    <property type="entry name" value="Peptidase_S8/S53_dom"/>
</dbReference>
<dbReference type="SMART" id="SM00181">
    <property type="entry name" value="EGF"/>
    <property type="match status" value="14"/>
</dbReference>
<dbReference type="SUPFAM" id="SSF49785">
    <property type="entry name" value="Galactose-binding domain-like"/>
    <property type="match status" value="1"/>
</dbReference>
<comment type="caution">
    <text evidence="16">The sequence shown here is derived from an EMBL/GenBank/DDBJ whole genome shotgun (WGS) entry which is preliminary data.</text>
</comment>
<dbReference type="InterPro" id="IPR009030">
    <property type="entry name" value="Growth_fac_rcpt_cys_sf"/>
</dbReference>
<dbReference type="Pfam" id="PF00082">
    <property type="entry name" value="Peptidase_S8"/>
    <property type="match status" value="1"/>
</dbReference>
<dbReference type="SUPFAM" id="SSF52743">
    <property type="entry name" value="Subtilisin-like"/>
    <property type="match status" value="1"/>
</dbReference>
<evidence type="ECO:0000256" key="5">
    <source>
        <dbReference type="ARBA" id="ARBA00022737"/>
    </source>
</evidence>
<evidence type="ECO:0000256" key="1">
    <source>
        <dbReference type="ARBA" id="ARBA00011073"/>
    </source>
</evidence>
<dbReference type="Pfam" id="PF14843">
    <property type="entry name" value="GF_recep_IV"/>
    <property type="match status" value="2"/>
</dbReference>
<dbReference type="InterPro" id="IPR023827">
    <property type="entry name" value="Peptidase_S8_Asp-AS"/>
</dbReference>
<dbReference type="PRINTS" id="PR00723">
    <property type="entry name" value="SUBTILISIN"/>
</dbReference>
<dbReference type="PROSITE" id="PS51892">
    <property type="entry name" value="SUBTILASE"/>
    <property type="match status" value="1"/>
</dbReference>
<proteinExistence type="inferred from homology"/>
<dbReference type="Gene3D" id="3.40.50.200">
    <property type="entry name" value="Peptidase S8/S53 domain"/>
    <property type="match status" value="1"/>
</dbReference>
<keyword evidence="4" id="KW-0732">Signal</keyword>
<dbReference type="SMART" id="SM00261">
    <property type="entry name" value="FU"/>
    <property type="match status" value="21"/>
</dbReference>
<comment type="similarity">
    <text evidence="1 11 12">Belongs to the peptidase S8 family.</text>
</comment>
<dbReference type="STRING" id="33528.ENSGAFP00000001718"/>
<dbReference type="FunFam" id="2.10.220.10:FF:000043">
    <property type="entry name" value="Proprotein convertase subtilisin/kexin type 5b"/>
    <property type="match status" value="1"/>
</dbReference>
<keyword evidence="17" id="KW-1185">Reference proteome</keyword>
<dbReference type="Proteomes" id="UP000250572">
    <property type="component" value="Unassembled WGS sequence"/>
</dbReference>
<dbReference type="GO" id="GO:0004252">
    <property type="term" value="F:serine-type endopeptidase activity"/>
    <property type="evidence" value="ECO:0007669"/>
    <property type="project" value="UniProtKB-UniRule"/>
</dbReference>
<dbReference type="InterPro" id="IPR022398">
    <property type="entry name" value="Peptidase_S8_His-AS"/>
</dbReference>
<feature type="transmembrane region" description="Helical" evidence="14">
    <location>
        <begin position="1884"/>
        <end position="1906"/>
    </location>
</feature>
<feature type="compositionally biased region" description="Polar residues" evidence="13">
    <location>
        <begin position="324"/>
        <end position="341"/>
    </location>
</feature>
<name>A0A315UX76_GAMAF</name>
<feature type="active site" description="Charge relay system" evidence="10 11">
    <location>
        <position position="315"/>
    </location>
</feature>
<evidence type="ECO:0000256" key="2">
    <source>
        <dbReference type="ARBA" id="ARBA00022670"/>
    </source>
</evidence>
<dbReference type="FunFam" id="2.60.120.260:FF:000006">
    <property type="entry name" value="Proprotein convertase subtilisin/kexin type 5"/>
    <property type="match status" value="1"/>
</dbReference>
<keyword evidence="14" id="KW-0472">Membrane</keyword>
<dbReference type="InterPro" id="IPR002884">
    <property type="entry name" value="P_dom"/>
</dbReference>
<feature type="active site" description="Charge relay system" evidence="10 11">
    <location>
        <position position="530"/>
    </location>
</feature>
<dbReference type="InterPro" id="IPR034182">
    <property type="entry name" value="Kexin/furin"/>
</dbReference>
<keyword evidence="14" id="KW-1133">Transmembrane helix</keyword>
<dbReference type="Pfam" id="PF01483">
    <property type="entry name" value="P_proprotein"/>
    <property type="match status" value="1"/>
</dbReference>
<evidence type="ECO:0000313" key="16">
    <source>
        <dbReference type="EMBL" id="PWA15835.1"/>
    </source>
</evidence>
<evidence type="ECO:0000256" key="7">
    <source>
        <dbReference type="ARBA" id="ARBA00022825"/>
    </source>
</evidence>
<protein>
    <recommendedName>
        <fullName evidence="15">P/Homo B domain-containing protein</fullName>
    </recommendedName>
</protein>
<dbReference type="InterPro" id="IPR015500">
    <property type="entry name" value="Peptidase_S8_subtilisin-rel"/>
</dbReference>
<feature type="active site" description="Charge relay system" evidence="10 11">
    <location>
        <position position="356"/>
    </location>
</feature>
<feature type="domain" description="P/Homo B" evidence="15">
    <location>
        <begin position="605"/>
        <end position="746"/>
    </location>
</feature>
<dbReference type="CDD" id="cd04059">
    <property type="entry name" value="Peptidases_S8_Protein_convertases_Kexins_Furin-like"/>
    <property type="match status" value="1"/>
</dbReference>
<dbReference type="CDD" id="cd00064">
    <property type="entry name" value="FU"/>
    <property type="match status" value="15"/>
</dbReference>
<dbReference type="SUPFAM" id="SSF57184">
    <property type="entry name" value="Growth factor receptor domain"/>
    <property type="match status" value="7"/>
</dbReference>
<evidence type="ECO:0000256" key="9">
    <source>
        <dbReference type="ARBA" id="ARBA00023180"/>
    </source>
</evidence>
<reference evidence="16 17" key="1">
    <citation type="journal article" date="2018" name="G3 (Bethesda)">
        <title>A High-Quality Reference Genome for the Invasive Mosquitofish Gambusia affinis Using a Chicago Library.</title>
        <authorList>
            <person name="Hoffberg S.L."/>
            <person name="Troendle N.J."/>
            <person name="Glenn T.C."/>
            <person name="Mahmud O."/>
            <person name="Louha S."/>
            <person name="Chalopin D."/>
            <person name="Bennetzen J.L."/>
            <person name="Mauricio R."/>
        </authorList>
    </citation>
    <scope>NUCLEOTIDE SEQUENCE [LARGE SCALE GENOMIC DNA]</scope>
    <source>
        <strain evidence="16">NE01/NJP1002.9</strain>
        <tissue evidence="16">Muscle</tissue>
    </source>
</reference>
<dbReference type="FunFam" id="2.10.220.10:FF:000011">
    <property type="entry name" value="Proprotein convertase subtilisin/kexin type 5"/>
    <property type="match status" value="1"/>
</dbReference>
<dbReference type="GO" id="GO:0016485">
    <property type="term" value="P:protein processing"/>
    <property type="evidence" value="ECO:0007669"/>
    <property type="project" value="TreeGrafter"/>
</dbReference>
<feature type="region of interest" description="Disordered" evidence="13">
    <location>
        <begin position="1923"/>
        <end position="1942"/>
    </location>
</feature>
<evidence type="ECO:0000256" key="3">
    <source>
        <dbReference type="ARBA" id="ARBA00022685"/>
    </source>
</evidence>
<dbReference type="InterPro" id="IPR032778">
    <property type="entry name" value="GF_recep_IV"/>
</dbReference>
<dbReference type="GO" id="GO:0000139">
    <property type="term" value="C:Golgi membrane"/>
    <property type="evidence" value="ECO:0007669"/>
    <property type="project" value="TreeGrafter"/>
</dbReference>
<dbReference type="Gene3D" id="2.60.120.260">
    <property type="entry name" value="Galactose-binding domain-like"/>
    <property type="match status" value="1"/>
</dbReference>
<evidence type="ECO:0000256" key="8">
    <source>
        <dbReference type="ARBA" id="ARBA00023145"/>
    </source>
</evidence>
<evidence type="ECO:0000256" key="14">
    <source>
        <dbReference type="SAM" id="Phobius"/>
    </source>
</evidence>
<dbReference type="PROSITE" id="PS51829">
    <property type="entry name" value="P_HOMO_B"/>
    <property type="match status" value="1"/>
</dbReference>
<dbReference type="InterPro" id="IPR036852">
    <property type="entry name" value="Peptidase_S8/S53_dom_sf"/>
</dbReference>